<dbReference type="PANTHER" id="PTHR28259:SF1">
    <property type="entry name" value="FLUORIDE EXPORT PROTEIN 1-RELATED"/>
    <property type="match status" value="1"/>
</dbReference>
<feature type="binding site" evidence="12">
    <location>
        <position position="80"/>
    </location>
    <ligand>
        <name>Na(+)</name>
        <dbReference type="ChEBI" id="CHEBI:29101"/>
        <note>structural</note>
    </ligand>
</feature>
<keyword evidence="12" id="KW-0813">Transport</keyword>
<comment type="caution">
    <text evidence="13">The sequence shown here is derived from an EMBL/GenBank/DDBJ whole genome shotgun (WGS) entry which is preliminary data.</text>
</comment>
<comment type="similarity">
    <text evidence="10 12">Belongs to the fluoride channel Fluc/FEX (TC 1.A.43) family.</text>
</comment>
<evidence type="ECO:0000256" key="4">
    <source>
        <dbReference type="ARBA" id="ARBA00022692"/>
    </source>
</evidence>
<keyword evidence="9 12" id="KW-0407">Ion channel</keyword>
<keyword evidence="8 12" id="KW-0472">Membrane</keyword>
<dbReference type="NCBIfam" id="TIGR00494">
    <property type="entry name" value="crcB"/>
    <property type="match status" value="1"/>
</dbReference>
<evidence type="ECO:0000256" key="9">
    <source>
        <dbReference type="ARBA" id="ARBA00023303"/>
    </source>
</evidence>
<keyword evidence="14" id="KW-1185">Reference proteome</keyword>
<evidence type="ECO:0000313" key="14">
    <source>
        <dbReference type="Proteomes" id="UP001229244"/>
    </source>
</evidence>
<dbReference type="GO" id="GO:0046872">
    <property type="term" value="F:metal ion binding"/>
    <property type="evidence" value="ECO:0007669"/>
    <property type="project" value="UniProtKB-KW"/>
</dbReference>
<dbReference type="PANTHER" id="PTHR28259">
    <property type="entry name" value="FLUORIDE EXPORT PROTEIN 1-RELATED"/>
    <property type="match status" value="1"/>
</dbReference>
<comment type="catalytic activity">
    <reaction evidence="11">
        <text>fluoride(in) = fluoride(out)</text>
        <dbReference type="Rhea" id="RHEA:76159"/>
        <dbReference type="ChEBI" id="CHEBI:17051"/>
    </reaction>
    <physiologicalReaction direction="left-to-right" evidence="11">
        <dbReference type="Rhea" id="RHEA:76160"/>
    </physiologicalReaction>
</comment>
<keyword evidence="5 12" id="KW-1133">Transmembrane helix</keyword>
<proteinExistence type="inferred from homology"/>
<dbReference type="AlphaFoldDB" id="A0AAE3VS31"/>
<evidence type="ECO:0000256" key="3">
    <source>
        <dbReference type="ARBA" id="ARBA00022519"/>
    </source>
</evidence>
<dbReference type="GO" id="GO:0062054">
    <property type="term" value="F:fluoride channel activity"/>
    <property type="evidence" value="ECO:0007669"/>
    <property type="project" value="UniProtKB-UniRule"/>
</dbReference>
<evidence type="ECO:0000256" key="5">
    <source>
        <dbReference type="ARBA" id="ARBA00022989"/>
    </source>
</evidence>
<evidence type="ECO:0000256" key="6">
    <source>
        <dbReference type="ARBA" id="ARBA00023053"/>
    </source>
</evidence>
<dbReference type="Proteomes" id="UP001229244">
    <property type="component" value="Unassembled WGS sequence"/>
</dbReference>
<evidence type="ECO:0000313" key="13">
    <source>
        <dbReference type="EMBL" id="MDQ0317152.1"/>
    </source>
</evidence>
<evidence type="ECO:0000256" key="10">
    <source>
        <dbReference type="ARBA" id="ARBA00035120"/>
    </source>
</evidence>
<dbReference type="InterPro" id="IPR003691">
    <property type="entry name" value="FluC"/>
</dbReference>
<comment type="subcellular location">
    <subcellularLocation>
        <location evidence="1 12">Cell membrane</location>
        <topology evidence="1 12">Multi-pass membrane protein</topology>
    </subcellularLocation>
</comment>
<dbReference type="Pfam" id="PF02537">
    <property type="entry name" value="CRCB"/>
    <property type="match status" value="1"/>
</dbReference>
<evidence type="ECO:0000256" key="12">
    <source>
        <dbReference type="HAMAP-Rule" id="MF_00454"/>
    </source>
</evidence>
<feature type="binding site" evidence="12">
    <location>
        <position position="77"/>
    </location>
    <ligand>
        <name>Na(+)</name>
        <dbReference type="ChEBI" id="CHEBI:29101"/>
        <note>structural</note>
    </ligand>
</feature>
<evidence type="ECO:0000256" key="2">
    <source>
        <dbReference type="ARBA" id="ARBA00022475"/>
    </source>
</evidence>
<keyword evidence="4 12" id="KW-0812">Transmembrane</keyword>
<organism evidence="13 14">
    <name type="scientific">Amorphus orientalis</name>
    <dbReference type="NCBI Taxonomy" id="649198"/>
    <lineage>
        <taxon>Bacteria</taxon>
        <taxon>Pseudomonadati</taxon>
        <taxon>Pseudomonadota</taxon>
        <taxon>Alphaproteobacteria</taxon>
        <taxon>Hyphomicrobiales</taxon>
        <taxon>Amorphaceae</taxon>
        <taxon>Amorphus</taxon>
    </lineage>
</organism>
<comment type="function">
    <text evidence="12">Fluoride-specific ion channel. Important for reducing fluoride concentration in the cell, thus reducing its toxicity.</text>
</comment>
<dbReference type="GO" id="GO:0140114">
    <property type="term" value="P:cellular detoxification of fluoride"/>
    <property type="evidence" value="ECO:0007669"/>
    <property type="project" value="UniProtKB-UniRule"/>
</dbReference>
<feature type="transmembrane region" description="Helical" evidence="12">
    <location>
        <begin position="99"/>
        <end position="123"/>
    </location>
</feature>
<reference evidence="13" key="1">
    <citation type="submission" date="2023-07" db="EMBL/GenBank/DDBJ databases">
        <title>Genomic Encyclopedia of Type Strains, Phase IV (KMG-IV): sequencing the most valuable type-strain genomes for metagenomic binning, comparative biology and taxonomic classification.</title>
        <authorList>
            <person name="Goeker M."/>
        </authorList>
    </citation>
    <scope>NUCLEOTIDE SEQUENCE</scope>
    <source>
        <strain evidence="13">DSM 21202</strain>
    </source>
</reference>
<dbReference type="RefSeq" id="WP_306887051.1">
    <property type="nucleotide sequence ID" value="NZ_JAUSUL010000004.1"/>
</dbReference>
<keyword evidence="3" id="KW-0997">Cell inner membrane</keyword>
<keyword evidence="7 12" id="KW-0406">Ion transport</keyword>
<evidence type="ECO:0000256" key="7">
    <source>
        <dbReference type="ARBA" id="ARBA00023065"/>
    </source>
</evidence>
<keyword evidence="6 12" id="KW-0915">Sodium</keyword>
<dbReference type="EMBL" id="JAUSUL010000004">
    <property type="protein sequence ID" value="MDQ0317152.1"/>
    <property type="molecule type" value="Genomic_DNA"/>
</dbReference>
<accession>A0AAE3VS31</accession>
<comment type="activity regulation">
    <text evidence="12">Na(+) is not transported, but it plays an essential structural role and its presence is essential for fluoride channel function.</text>
</comment>
<dbReference type="GO" id="GO:0005886">
    <property type="term" value="C:plasma membrane"/>
    <property type="evidence" value="ECO:0007669"/>
    <property type="project" value="UniProtKB-SubCell"/>
</dbReference>
<name>A0AAE3VS31_9HYPH</name>
<protein>
    <recommendedName>
        <fullName evidence="12">Fluoride-specific ion channel FluC</fullName>
    </recommendedName>
</protein>
<keyword evidence="2 12" id="KW-1003">Cell membrane</keyword>
<feature type="transmembrane region" description="Helical" evidence="12">
    <location>
        <begin position="67"/>
        <end position="87"/>
    </location>
</feature>
<gene>
    <name evidence="12" type="primary">fluC</name>
    <name evidence="12" type="synonym">crcB</name>
    <name evidence="13" type="ORF">J2S73_003629</name>
</gene>
<dbReference type="NCBIfam" id="NF010805">
    <property type="entry name" value="PRK14209.1"/>
    <property type="match status" value="1"/>
</dbReference>
<keyword evidence="12" id="KW-0479">Metal-binding</keyword>
<evidence type="ECO:0000256" key="11">
    <source>
        <dbReference type="ARBA" id="ARBA00035585"/>
    </source>
</evidence>
<dbReference type="NCBIfam" id="NF010791">
    <property type="entry name" value="PRK14195.1"/>
    <property type="match status" value="1"/>
</dbReference>
<sequence length="128" mass="13163">MRELLLIVLGGGVGAGLRHLVGVAAIRLMGPGFPWGTLTVNVVGSFVMGVLVALLAKFGPDIAAREIRLFVGVGLLGGFTTFSSFSLDAANLMENGQSHIALAYVLVSVGVGIMALFAGLGLVRWVAP</sequence>
<dbReference type="HAMAP" id="MF_00454">
    <property type="entry name" value="FluC"/>
    <property type="match status" value="1"/>
</dbReference>
<evidence type="ECO:0000256" key="1">
    <source>
        <dbReference type="ARBA" id="ARBA00004651"/>
    </source>
</evidence>
<feature type="transmembrane region" description="Helical" evidence="12">
    <location>
        <begin position="35"/>
        <end position="55"/>
    </location>
</feature>
<evidence type="ECO:0000256" key="8">
    <source>
        <dbReference type="ARBA" id="ARBA00023136"/>
    </source>
</evidence>